<name>A0A0G0TVJ5_9BACT</name>
<organism evidence="4 5">
    <name type="scientific">Candidatus Daviesbacteria bacterium GW2011_GWC2_40_12</name>
    <dbReference type="NCBI Taxonomy" id="1618431"/>
    <lineage>
        <taxon>Bacteria</taxon>
        <taxon>Candidatus Daviesiibacteriota</taxon>
    </lineage>
</organism>
<evidence type="ECO:0000313" key="5">
    <source>
        <dbReference type="Proteomes" id="UP000034881"/>
    </source>
</evidence>
<accession>A0A0G0TVJ5</accession>
<dbReference type="AlphaFoldDB" id="A0A0G0TVJ5"/>
<dbReference type="EMBL" id="LBYB01000005">
    <property type="protein sequence ID" value="KKR41937.1"/>
    <property type="molecule type" value="Genomic_DNA"/>
</dbReference>
<dbReference type="PANTHER" id="PTHR34216">
    <property type="match status" value="1"/>
</dbReference>
<evidence type="ECO:0000256" key="1">
    <source>
        <dbReference type="ARBA" id="ARBA00004613"/>
    </source>
</evidence>
<comment type="subcellular location">
    <subcellularLocation>
        <location evidence="1">Secreted</location>
    </subcellularLocation>
</comment>
<sequence length="247" mass="27585">MRNFYAAIIAFIFFVFIFSPNAVQAVSVRVPILMYHYIASNPNPSDRARDSLSVSPDKFDAQMQYLLQNGYTPISLDTLYGIIYGHASKPEKPVVLTFDDGYIDFYTNAYPILRKYNFHAVSFIPTKLIGGSYYMSWNQIKEIASSGLVTFEGHTITHAYLPSLSFSAAFKELSDSKKIIESYTGYPVNFIAYPGGSSNGNTWAAAQKAGYVGGLGTWYGKSWGPSMNMPRIKVSGLWNLKEFASRL</sequence>
<keyword evidence="2" id="KW-0732">Signal</keyword>
<evidence type="ECO:0000259" key="3">
    <source>
        <dbReference type="PROSITE" id="PS51677"/>
    </source>
</evidence>
<evidence type="ECO:0000313" key="4">
    <source>
        <dbReference type="EMBL" id="KKR41937.1"/>
    </source>
</evidence>
<reference evidence="4 5" key="1">
    <citation type="journal article" date="2015" name="Nature">
        <title>rRNA introns, odd ribosomes, and small enigmatic genomes across a large radiation of phyla.</title>
        <authorList>
            <person name="Brown C.T."/>
            <person name="Hug L.A."/>
            <person name="Thomas B.C."/>
            <person name="Sharon I."/>
            <person name="Castelle C.J."/>
            <person name="Singh A."/>
            <person name="Wilkins M.J."/>
            <person name="Williams K.H."/>
            <person name="Banfield J.F."/>
        </authorList>
    </citation>
    <scope>NUCLEOTIDE SEQUENCE [LARGE SCALE GENOMIC DNA]</scope>
</reference>
<dbReference type="PROSITE" id="PS51677">
    <property type="entry name" value="NODB"/>
    <property type="match status" value="1"/>
</dbReference>
<dbReference type="Gene3D" id="3.20.20.370">
    <property type="entry name" value="Glycoside hydrolase/deacetylase"/>
    <property type="match status" value="1"/>
</dbReference>
<gene>
    <name evidence="4" type="ORF">UT77_C0005G0052</name>
</gene>
<dbReference type="InterPro" id="IPR011330">
    <property type="entry name" value="Glyco_hydro/deAcase_b/a-brl"/>
</dbReference>
<dbReference type="SUPFAM" id="SSF88713">
    <property type="entry name" value="Glycoside hydrolase/deacetylase"/>
    <property type="match status" value="1"/>
</dbReference>
<comment type="caution">
    <text evidence="4">The sequence shown here is derived from an EMBL/GenBank/DDBJ whole genome shotgun (WGS) entry which is preliminary data.</text>
</comment>
<protein>
    <submittedName>
        <fullName evidence="4">Polysaccharide deacetylase</fullName>
    </submittedName>
</protein>
<dbReference type="GO" id="GO:0005975">
    <property type="term" value="P:carbohydrate metabolic process"/>
    <property type="evidence" value="ECO:0007669"/>
    <property type="project" value="InterPro"/>
</dbReference>
<dbReference type="CDD" id="cd10918">
    <property type="entry name" value="CE4_NodB_like_5s_6s"/>
    <property type="match status" value="1"/>
</dbReference>
<proteinExistence type="predicted"/>
<dbReference type="Pfam" id="PF01522">
    <property type="entry name" value="Polysacc_deac_1"/>
    <property type="match status" value="1"/>
</dbReference>
<dbReference type="GO" id="GO:0016810">
    <property type="term" value="F:hydrolase activity, acting on carbon-nitrogen (but not peptide) bonds"/>
    <property type="evidence" value="ECO:0007669"/>
    <property type="project" value="InterPro"/>
</dbReference>
<dbReference type="InterPro" id="IPR051398">
    <property type="entry name" value="Polysacch_Deacetylase"/>
</dbReference>
<feature type="domain" description="NodB homology" evidence="3">
    <location>
        <begin position="92"/>
        <end position="247"/>
    </location>
</feature>
<dbReference type="Proteomes" id="UP000034881">
    <property type="component" value="Unassembled WGS sequence"/>
</dbReference>
<dbReference type="PANTHER" id="PTHR34216:SF3">
    <property type="entry name" value="POLY-BETA-1,6-N-ACETYL-D-GLUCOSAMINE N-DEACETYLASE"/>
    <property type="match status" value="1"/>
</dbReference>
<dbReference type="InterPro" id="IPR002509">
    <property type="entry name" value="NODB_dom"/>
</dbReference>
<evidence type="ECO:0000256" key="2">
    <source>
        <dbReference type="ARBA" id="ARBA00022729"/>
    </source>
</evidence>
<dbReference type="GO" id="GO:0005576">
    <property type="term" value="C:extracellular region"/>
    <property type="evidence" value="ECO:0007669"/>
    <property type="project" value="UniProtKB-SubCell"/>
</dbReference>